<dbReference type="PROSITE" id="PS51318">
    <property type="entry name" value="TAT"/>
    <property type="match status" value="1"/>
</dbReference>
<evidence type="ECO:0000313" key="1">
    <source>
        <dbReference type="EMBL" id="MVT44555.1"/>
    </source>
</evidence>
<gene>
    <name evidence="1" type="ORF">GO495_28430</name>
</gene>
<comment type="caution">
    <text evidence="1">The sequence shown here is derived from an EMBL/GenBank/DDBJ whole genome shotgun (WGS) entry which is preliminary data.</text>
</comment>
<dbReference type="Proteomes" id="UP000468388">
    <property type="component" value="Unassembled WGS sequence"/>
</dbReference>
<dbReference type="InterPro" id="IPR027396">
    <property type="entry name" value="DsrEFH-like"/>
</dbReference>
<name>A0A6N8JGX9_9BACT</name>
<sequence length="234" mass="25640">MKHTENESVTNRRDFLGKIVAGATILGIPSIAPLNLQAAFQHEEMNSPEEDPNAWVNKIKGKHRVVIDVIRPHDILPFAWAKVFLLTNAATGTPEKECGVVVVLRHDAIPYAMKNELWAKYKFGETFKADDPLTKAPAVRNPFWEPKPGDFKVPGIGEVAIGINQLQDSGVLFCVCNMAITVYSAVVAQNMSLDAAVVKKEWIDGILPGIQLVPSGMWAVGRAQEKNCGYCFAG</sequence>
<dbReference type="InterPro" id="IPR006311">
    <property type="entry name" value="TAT_signal"/>
</dbReference>
<dbReference type="EMBL" id="WRXO01000011">
    <property type="protein sequence ID" value="MVT44555.1"/>
    <property type="molecule type" value="Genomic_DNA"/>
</dbReference>
<evidence type="ECO:0000313" key="2">
    <source>
        <dbReference type="Proteomes" id="UP000468388"/>
    </source>
</evidence>
<protein>
    <recommendedName>
        <fullName evidence="3">Twin-arginine translocation signal domain-containing protein</fullName>
    </recommendedName>
</protein>
<keyword evidence="2" id="KW-1185">Reference proteome</keyword>
<organism evidence="1 2">
    <name type="scientific">Chitinophaga oryziterrae</name>
    <dbReference type="NCBI Taxonomy" id="1031224"/>
    <lineage>
        <taxon>Bacteria</taxon>
        <taxon>Pseudomonadati</taxon>
        <taxon>Bacteroidota</taxon>
        <taxon>Chitinophagia</taxon>
        <taxon>Chitinophagales</taxon>
        <taxon>Chitinophagaceae</taxon>
        <taxon>Chitinophaga</taxon>
    </lineage>
</organism>
<dbReference type="AlphaFoldDB" id="A0A6N8JGX9"/>
<reference evidence="1 2" key="1">
    <citation type="submission" date="2019-12" db="EMBL/GenBank/DDBJ databases">
        <title>The draft genomic sequence of strain Chitinophaga oryziterrae JCM 16595.</title>
        <authorList>
            <person name="Zhang X."/>
        </authorList>
    </citation>
    <scope>NUCLEOTIDE SEQUENCE [LARGE SCALE GENOMIC DNA]</scope>
    <source>
        <strain evidence="1 2">JCM 16595</strain>
    </source>
</reference>
<accession>A0A6N8JGX9</accession>
<dbReference type="Gene3D" id="3.40.1260.10">
    <property type="entry name" value="DsrEFH-like"/>
    <property type="match status" value="1"/>
</dbReference>
<dbReference type="RefSeq" id="WP_157303343.1">
    <property type="nucleotide sequence ID" value="NZ_BAAAZB010000036.1"/>
</dbReference>
<proteinExistence type="predicted"/>
<evidence type="ECO:0008006" key="3">
    <source>
        <dbReference type="Google" id="ProtNLM"/>
    </source>
</evidence>
<dbReference type="OrthoDB" id="1174147at2"/>